<evidence type="ECO:0000256" key="1">
    <source>
        <dbReference type="ARBA" id="ARBA00010515"/>
    </source>
</evidence>
<evidence type="ECO:0000313" key="4">
    <source>
        <dbReference type="Proteomes" id="UP000834106"/>
    </source>
</evidence>
<sequence length="325" mass="36241">MDSSSGQVIHDVPPFLRVYKDGTIERLLGTEIAPATFDHQTGVSSKDIVVIPDTGISVRIYRPTLTTNHQRLPLVVYFHGGAFFISSVSDPLYHSVLNILASEAKVVIVSVDYRRAPEHPLLTAYEDSWAVLQWLASHNSGGGTENWLKENVDFGRVFLAGDSAGANISHHMAIRVGCSVESLSGIKIDGILMIQPYFWGEEQIGAEAHDPIRKGMVDKWWQFVCPSDKGNNDPWINPFVNGAPNLAGLACERILVCTAENDILRDRGRLYYQSLVKSQWQGQAEAFETEAEDHVFHIINPTCEKAIKLIKRCAEFINHKRMNVS</sequence>
<evidence type="ECO:0000313" key="3">
    <source>
        <dbReference type="EMBL" id="CAI9763656.1"/>
    </source>
</evidence>
<dbReference type="InterPro" id="IPR050466">
    <property type="entry name" value="Carboxylest/Gibb_receptor"/>
</dbReference>
<gene>
    <name evidence="3" type="ORF">FPE_LOCUS11086</name>
</gene>
<dbReference type="PANTHER" id="PTHR23024">
    <property type="entry name" value="ARYLACETAMIDE DEACETYLASE"/>
    <property type="match status" value="1"/>
</dbReference>
<dbReference type="EMBL" id="OU503041">
    <property type="protein sequence ID" value="CAI9763656.1"/>
    <property type="molecule type" value="Genomic_DNA"/>
</dbReference>
<dbReference type="Gene3D" id="3.40.50.1820">
    <property type="entry name" value="alpha/beta hydrolase"/>
    <property type="match status" value="1"/>
</dbReference>
<dbReference type="SUPFAM" id="SSF53474">
    <property type="entry name" value="alpha/beta-Hydrolases"/>
    <property type="match status" value="1"/>
</dbReference>
<protein>
    <recommendedName>
        <fullName evidence="2">Alpha/beta hydrolase fold-3 domain-containing protein</fullName>
    </recommendedName>
</protein>
<comment type="similarity">
    <text evidence="1">Belongs to the 'GDXG' lipolytic enzyme family.</text>
</comment>
<dbReference type="InterPro" id="IPR013094">
    <property type="entry name" value="AB_hydrolase_3"/>
</dbReference>
<name>A0AAD1Z965_9LAMI</name>
<dbReference type="Pfam" id="PF07859">
    <property type="entry name" value="Abhydrolase_3"/>
    <property type="match status" value="1"/>
</dbReference>
<dbReference type="PANTHER" id="PTHR23024:SF577">
    <property type="entry name" value="CARBOXYLESTERASE 2-RELATED"/>
    <property type="match status" value="1"/>
</dbReference>
<feature type="domain" description="Alpha/beta hydrolase fold-3" evidence="2">
    <location>
        <begin position="75"/>
        <end position="297"/>
    </location>
</feature>
<proteinExistence type="inferred from homology"/>
<reference evidence="3" key="1">
    <citation type="submission" date="2023-05" db="EMBL/GenBank/DDBJ databases">
        <authorList>
            <person name="Huff M."/>
        </authorList>
    </citation>
    <scope>NUCLEOTIDE SEQUENCE</scope>
</reference>
<dbReference type="Proteomes" id="UP000834106">
    <property type="component" value="Chromosome 6"/>
</dbReference>
<evidence type="ECO:0000259" key="2">
    <source>
        <dbReference type="Pfam" id="PF07859"/>
    </source>
</evidence>
<accession>A0AAD1Z965</accession>
<dbReference type="GO" id="GO:0016787">
    <property type="term" value="F:hydrolase activity"/>
    <property type="evidence" value="ECO:0007669"/>
    <property type="project" value="InterPro"/>
</dbReference>
<dbReference type="AlphaFoldDB" id="A0AAD1Z965"/>
<organism evidence="3 4">
    <name type="scientific">Fraxinus pennsylvanica</name>
    <dbReference type="NCBI Taxonomy" id="56036"/>
    <lineage>
        <taxon>Eukaryota</taxon>
        <taxon>Viridiplantae</taxon>
        <taxon>Streptophyta</taxon>
        <taxon>Embryophyta</taxon>
        <taxon>Tracheophyta</taxon>
        <taxon>Spermatophyta</taxon>
        <taxon>Magnoliopsida</taxon>
        <taxon>eudicotyledons</taxon>
        <taxon>Gunneridae</taxon>
        <taxon>Pentapetalae</taxon>
        <taxon>asterids</taxon>
        <taxon>lamiids</taxon>
        <taxon>Lamiales</taxon>
        <taxon>Oleaceae</taxon>
        <taxon>Oleeae</taxon>
        <taxon>Fraxinus</taxon>
    </lineage>
</organism>
<keyword evidence="4" id="KW-1185">Reference proteome</keyword>
<dbReference type="InterPro" id="IPR029058">
    <property type="entry name" value="AB_hydrolase_fold"/>
</dbReference>